<evidence type="ECO:0000313" key="2">
    <source>
        <dbReference type="EMBL" id="AXJ00185.1"/>
    </source>
</evidence>
<dbReference type="AlphaFoldDB" id="A0A345UI83"/>
<keyword evidence="1" id="KW-0472">Membrane</keyword>
<feature type="transmembrane region" description="Helical" evidence="1">
    <location>
        <begin position="121"/>
        <end position="141"/>
    </location>
</feature>
<evidence type="ECO:0000313" key="3">
    <source>
        <dbReference type="Proteomes" id="UP000254808"/>
    </source>
</evidence>
<proteinExistence type="predicted"/>
<reference evidence="2 3" key="1">
    <citation type="submission" date="2018-03" db="EMBL/GenBank/DDBJ databases">
        <title>Phenotypic and genomic properties of Cyclonatronum proteinivorum gen. nov., sp. nov., a haloalkaliphilic bacteroidete from soda lakes possessing Na+-translocating rhodopsin.</title>
        <authorList>
            <person name="Toshchakov S.V."/>
            <person name="Korzhenkov A."/>
            <person name="Samarov N.I."/>
            <person name="Kublanov I.V."/>
            <person name="Muntyan M.S."/>
            <person name="Sorokin D.Y."/>
        </authorList>
    </citation>
    <scope>NUCLEOTIDE SEQUENCE [LARGE SCALE GENOMIC DNA]</scope>
    <source>
        <strain evidence="2 3">Omega</strain>
    </source>
</reference>
<feature type="transmembrane region" description="Helical" evidence="1">
    <location>
        <begin position="62"/>
        <end position="84"/>
    </location>
</feature>
<dbReference type="EMBL" id="CP027806">
    <property type="protein sequence ID" value="AXJ00185.1"/>
    <property type="molecule type" value="Genomic_DNA"/>
</dbReference>
<accession>A0A345UI83</accession>
<organism evidence="2 3">
    <name type="scientific">Cyclonatronum proteinivorum</name>
    <dbReference type="NCBI Taxonomy" id="1457365"/>
    <lineage>
        <taxon>Bacteria</taxon>
        <taxon>Pseudomonadati</taxon>
        <taxon>Balneolota</taxon>
        <taxon>Balneolia</taxon>
        <taxon>Balneolales</taxon>
        <taxon>Cyclonatronaceae</taxon>
        <taxon>Cyclonatronum</taxon>
    </lineage>
</organism>
<keyword evidence="3" id="KW-1185">Reference proteome</keyword>
<dbReference type="Proteomes" id="UP000254808">
    <property type="component" value="Chromosome"/>
</dbReference>
<dbReference type="KEGG" id="cprv:CYPRO_0908"/>
<feature type="transmembrane region" description="Helical" evidence="1">
    <location>
        <begin position="38"/>
        <end position="55"/>
    </location>
</feature>
<sequence>MQLNPVFDTLFLFYPGFGSWVCIQANAMNVMSDFLPGSVHWQLGLAGLGFAAVLPQKSVKSAVLYSVIATVLPIVVSILILSIYPNSARAGLPVLAGLVFGPSVGLWYAGANSRAWRGAGIRLAAFFVLIAGAAYSVGSIFDGNTAGINIGNTGFIIGGGVMIGSTVWDTFVAGPRTVSAVRARTENKPPDANKPDSL</sequence>
<keyword evidence="1" id="KW-1133">Transmembrane helix</keyword>
<feature type="transmembrane region" description="Helical" evidence="1">
    <location>
        <begin position="153"/>
        <end position="174"/>
    </location>
</feature>
<feature type="transmembrane region" description="Helical" evidence="1">
    <location>
        <begin position="90"/>
        <end position="109"/>
    </location>
</feature>
<keyword evidence="1" id="KW-0812">Transmembrane</keyword>
<evidence type="ECO:0000256" key="1">
    <source>
        <dbReference type="SAM" id="Phobius"/>
    </source>
</evidence>
<name>A0A345UI83_9BACT</name>
<gene>
    <name evidence="2" type="ORF">CYPRO_0908</name>
</gene>
<protein>
    <submittedName>
        <fullName evidence="2">Uncharacterized protein</fullName>
    </submittedName>
</protein>